<dbReference type="PANTHER" id="PTHR46796:SF2">
    <property type="entry name" value="TRANSCRIPTIONAL REGULATORY PROTEIN"/>
    <property type="match status" value="1"/>
</dbReference>
<dbReference type="InterPro" id="IPR018060">
    <property type="entry name" value="HTH_AraC"/>
</dbReference>
<evidence type="ECO:0000256" key="3">
    <source>
        <dbReference type="ARBA" id="ARBA00023163"/>
    </source>
</evidence>
<keyword evidence="1" id="KW-0805">Transcription regulation</keyword>
<evidence type="ECO:0000313" key="5">
    <source>
        <dbReference type="EMBL" id="MRV72882.1"/>
    </source>
</evidence>
<organism evidence="5 6">
    <name type="scientific">Pseudoduganella rivuli</name>
    <dbReference type="NCBI Taxonomy" id="2666085"/>
    <lineage>
        <taxon>Bacteria</taxon>
        <taxon>Pseudomonadati</taxon>
        <taxon>Pseudomonadota</taxon>
        <taxon>Betaproteobacteria</taxon>
        <taxon>Burkholderiales</taxon>
        <taxon>Oxalobacteraceae</taxon>
        <taxon>Telluria group</taxon>
        <taxon>Pseudoduganella</taxon>
    </lineage>
</organism>
<dbReference type="GO" id="GO:0003700">
    <property type="term" value="F:DNA-binding transcription factor activity"/>
    <property type="evidence" value="ECO:0007669"/>
    <property type="project" value="InterPro"/>
</dbReference>
<dbReference type="Gene3D" id="1.10.10.60">
    <property type="entry name" value="Homeodomain-like"/>
    <property type="match status" value="1"/>
</dbReference>
<keyword evidence="6" id="KW-1185">Reference proteome</keyword>
<dbReference type="GO" id="GO:0043565">
    <property type="term" value="F:sequence-specific DNA binding"/>
    <property type="evidence" value="ECO:0007669"/>
    <property type="project" value="InterPro"/>
</dbReference>
<evidence type="ECO:0000259" key="4">
    <source>
        <dbReference type="PROSITE" id="PS01124"/>
    </source>
</evidence>
<name>A0A7X2IMQ3_9BURK</name>
<dbReference type="Pfam" id="PF12833">
    <property type="entry name" value="HTH_18"/>
    <property type="match status" value="1"/>
</dbReference>
<keyword evidence="2" id="KW-0238">DNA-binding</keyword>
<dbReference type="Proteomes" id="UP000446768">
    <property type="component" value="Unassembled WGS sequence"/>
</dbReference>
<sequence length="255" mass="27306">MELDVGWARIALLPSAPYSADGASSACVMGVALERQRGVHAVAGEARRDFDAWPGEFALAAPGVPVFSESAHGGEYLVVQADRAVAPPVTGAPRRLFRGQREAIALARSLRRLLLSQQPDVQQAAQHAAALLAHGALLLDGATVPATAYDADRALHARVLDAIDAMLASPLPLEGLADLAGMPLLRFLRSFTHTTGMTPHAWITERRLQRARRMLRGTDASLADIAAACGFSHQSHLGALLKREVAHTPAQYRRR</sequence>
<accession>A0A7X2IMQ3</accession>
<evidence type="ECO:0000256" key="2">
    <source>
        <dbReference type="ARBA" id="ARBA00023125"/>
    </source>
</evidence>
<dbReference type="PROSITE" id="PS01124">
    <property type="entry name" value="HTH_ARAC_FAMILY_2"/>
    <property type="match status" value="1"/>
</dbReference>
<feature type="domain" description="HTH araC/xylS-type" evidence="4">
    <location>
        <begin position="157"/>
        <end position="255"/>
    </location>
</feature>
<dbReference type="PROSITE" id="PS00041">
    <property type="entry name" value="HTH_ARAC_FAMILY_1"/>
    <property type="match status" value="1"/>
</dbReference>
<dbReference type="InterPro" id="IPR009057">
    <property type="entry name" value="Homeodomain-like_sf"/>
</dbReference>
<dbReference type="InterPro" id="IPR050204">
    <property type="entry name" value="AraC_XylS_family_regulators"/>
</dbReference>
<gene>
    <name evidence="5" type="ORF">GJ700_14320</name>
</gene>
<comment type="caution">
    <text evidence="5">The sequence shown here is derived from an EMBL/GenBank/DDBJ whole genome shotgun (WGS) entry which is preliminary data.</text>
</comment>
<evidence type="ECO:0000256" key="1">
    <source>
        <dbReference type="ARBA" id="ARBA00023015"/>
    </source>
</evidence>
<dbReference type="AlphaFoldDB" id="A0A7X2IMQ3"/>
<protein>
    <submittedName>
        <fullName evidence="5">Helix-turn-helix domain-containing protein</fullName>
    </submittedName>
</protein>
<dbReference type="SUPFAM" id="SSF46689">
    <property type="entry name" value="Homeodomain-like"/>
    <property type="match status" value="2"/>
</dbReference>
<keyword evidence="3" id="KW-0804">Transcription</keyword>
<dbReference type="EMBL" id="WKJJ01000008">
    <property type="protein sequence ID" value="MRV72882.1"/>
    <property type="molecule type" value="Genomic_DNA"/>
</dbReference>
<dbReference type="PANTHER" id="PTHR46796">
    <property type="entry name" value="HTH-TYPE TRANSCRIPTIONAL ACTIVATOR RHAS-RELATED"/>
    <property type="match status" value="1"/>
</dbReference>
<reference evidence="5 6" key="1">
    <citation type="submission" date="2019-11" db="EMBL/GenBank/DDBJ databases">
        <title>Novel species isolated from a subtropical stream in China.</title>
        <authorList>
            <person name="Lu H."/>
        </authorList>
    </citation>
    <scope>NUCLEOTIDE SEQUENCE [LARGE SCALE GENOMIC DNA]</scope>
    <source>
        <strain evidence="5 6">FT92W</strain>
    </source>
</reference>
<proteinExistence type="predicted"/>
<dbReference type="SMART" id="SM00342">
    <property type="entry name" value="HTH_ARAC"/>
    <property type="match status" value="1"/>
</dbReference>
<evidence type="ECO:0000313" key="6">
    <source>
        <dbReference type="Proteomes" id="UP000446768"/>
    </source>
</evidence>
<dbReference type="InterPro" id="IPR018062">
    <property type="entry name" value="HTH_AraC-typ_CS"/>
</dbReference>